<dbReference type="GO" id="GO:0005874">
    <property type="term" value="C:microtubule"/>
    <property type="evidence" value="ECO:0007669"/>
    <property type="project" value="UniProtKB-KW"/>
</dbReference>
<dbReference type="Gene3D" id="3.40.50.1000">
    <property type="entry name" value="HAD superfamily/HAD-like"/>
    <property type="match status" value="1"/>
</dbReference>
<comment type="subcellular location">
    <subcellularLocation>
        <location evidence="1">Cytoplasm</location>
        <location evidence="1">Cytoskeleton</location>
    </subcellularLocation>
</comment>
<dbReference type="SMART" id="SM01052">
    <property type="entry name" value="CAP_GLY"/>
    <property type="match status" value="1"/>
</dbReference>
<dbReference type="InterPro" id="IPR036859">
    <property type="entry name" value="CAP-Gly_dom_sf"/>
</dbReference>
<evidence type="ECO:0000256" key="1">
    <source>
        <dbReference type="ARBA" id="ARBA00004245"/>
    </source>
</evidence>
<gene>
    <name evidence="10" type="ORF">ETB97_006837</name>
</gene>
<dbReference type="SFLD" id="SFLDG01132">
    <property type="entry name" value="C1.5.3:_5'-Nucleotidase_Like"/>
    <property type="match status" value="1"/>
</dbReference>
<feature type="compositionally biased region" description="Polar residues" evidence="8">
    <location>
        <begin position="404"/>
        <end position="415"/>
    </location>
</feature>
<keyword evidence="4" id="KW-0243">Dynein</keyword>
<dbReference type="InterPro" id="IPR010237">
    <property type="entry name" value="Pyr-5-nucltdase"/>
</dbReference>
<dbReference type="InterPro" id="IPR023214">
    <property type="entry name" value="HAD_sf"/>
</dbReference>
<feature type="coiled-coil region" evidence="7">
    <location>
        <begin position="1226"/>
        <end position="1326"/>
    </location>
</feature>
<dbReference type="Pfam" id="PF00702">
    <property type="entry name" value="Hydrolase"/>
    <property type="match status" value="1"/>
</dbReference>
<dbReference type="GO" id="GO:0030286">
    <property type="term" value="C:dynein complex"/>
    <property type="evidence" value="ECO:0007669"/>
    <property type="project" value="UniProtKB-KW"/>
</dbReference>
<dbReference type="Proteomes" id="UP000541154">
    <property type="component" value="Unassembled WGS sequence"/>
</dbReference>
<keyword evidence="6" id="KW-0963">Cytoplasm</keyword>
<feature type="region of interest" description="Disordered" evidence="8">
    <location>
        <begin position="279"/>
        <end position="505"/>
    </location>
</feature>
<evidence type="ECO:0000256" key="4">
    <source>
        <dbReference type="ARBA" id="ARBA00023017"/>
    </source>
</evidence>
<feature type="region of interest" description="Disordered" evidence="8">
    <location>
        <begin position="1495"/>
        <end position="1516"/>
    </location>
</feature>
<dbReference type="SUPFAM" id="SSF74924">
    <property type="entry name" value="Cap-Gly domain"/>
    <property type="match status" value="1"/>
</dbReference>
<evidence type="ECO:0000256" key="8">
    <source>
        <dbReference type="SAM" id="MobiDB-lite"/>
    </source>
</evidence>
<feature type="compositionally biased region" description="Low complexity" evidence="8">
    <location>
        <begin position="392"/>
        <end position="403"/>
    </location>
</feature>
<dbReference type="Gene3D" id="1.10.150.450">
    <property type="match status" value="1"/>
</dbReference>
<dbReference type="GO" id="GO:0008252">
    <property type="term" value="F:nucleotidase activity"/>
    <property type="evidence" value="ECO:0007669"/>
    <property type="project" value="TreeGrafter"/>
</dbReference>
<dbReference type="NCBIfam" id="TIGR01993">
    <property type="entry name" value="Pyr-5-nucltdase"/>
    <property type="match status" value="1"/>
</dbReference>
<dbReference type="PANTHER" id="PTHR47438:SF1">
    <property type="entry name" value="PHOSPHATE METABOLISM PROTEIN 8-RELATED"/>
    <property type="match status" value="1"/>
</dbReference>
<accession>A0A8H6AED0</accession>
<dbReference type="PROSITE" id="PS50245">
    <property type="entry name" value="CAP_GLY_2"/>
    <property type="match status" value="1"/>
</dbReference>
<dbReference type="Pfam" id="PF01302">
    <property type="entry name" value="CAP_GLY"/>
    <property type="match status" value="1"/>
</dbReference>
<dbReference type="NCBIfam" id="TIGR01509">
    <property type="entry name" value="HAD-SF-IA-v3"/>
    <property type="match status" value="1"/>
</dbReference>
<dbReference type="InterPro" id="IPR022157">
    <property type="entry name" value="Dynactin"/>
</dbReference>
<dbReference type="InterPro" id="IPR052791">
    <property type="entry name" value="SSM1_domain"/>
</dbReference>
<sequence length="1552" mass="174419">MSPSNDATSAIPDPRPVFFFDIDNCLYPRKSNIHDEMQKLIHEFFVKHLSLNGEDAHMLHMKYYKEYGLAIEGLARHHKIDPLQFNREVDDALPLENILKPDLKLRKLLEDIDRSKVRLWLLTNAYVTHGKRVVKLLGVDDLFEGITYCDYSQPPLVCKPTQEMYAKAEREARVPSTETCYFVDDSGLNCKHAAARGWTTAHLVEPELPLPDAPATVRFAGATHFAAGEWIGIELDEPTGKNDGAVQGERYFDCEFGFGMFVRPTAIATVIGPPAKEAKLATKGTPNAPQTRGRAQTGASASGLGIKKSGAMQTANTKRHSASSASPSPAAKAASQRLSLKAQSPTKQLSGTTTPRSSISGPSRPSAATSRARPSIGAKSTSMGPPPPPSASRPSRPSISGSTNRTVRPSFQGTATAPMAVSKRPALRSAVSNKTSEEQEIGSSPPSDDAESPGHYAEDDDMENEESTSKVSRLASGSSRVGTARSGLSQSSSPRQAQSTALTRELEELKTKLRVMEKKRTEDREKLKALEKLQQERDKFEGIIQKLQAKYQPQQLEISELRKKLKESEAKLEEIERLQAEHDSIMEMATLDREMAEETADAFKHEVEALKLRVEELQLEVEVLREENEELGQTMSPEEKSSHGWLQMERANERLREALIRLRDMTQQQESELRDQIKELQQDLEDYEAIKTQYDSTKEKLLVAENNVEDLKQQLETALGAEEMIEELAEKNMRYQEEINELNAAIEDLEALKEINDELEYNHIETEKQMQEEIDYKENLFNEQCRKIVQQDEAIEDLEYTLARFRELVSSLQGDLDDMRASQQITEAEATDLTTRSRAMLDLNLKLQASVSKAQTKTIDIELERMDAQESSQHLSILKLYLPEYFEGEKNGILALLRFKRVSFKASLMSSAIRERFPEQTSDSALVEDGFAAHDVLEKLLWIGSICDRFINYITCCSAESFDGIKATLFEMEPVERTVNFWIEILRKGELDVKKCGIELQRSIALMSHLAEVHIPASLETFADELCMRSILTQSYMDHVASLISRLRSLLQSKISASEGEEEESNFLFNKMESLVSQSRGLKVAMGKVHKALEDLRSRSLALSSDVAGSFKKTEEAAKDLSVLARHLGESIALIVTDESRTEPLTLEEATRNMSQVSTLYARPSESGSECSDTMSFIANRLRSLGGSLEELDSISTDLSITSEFERLPSPWIVRASELKLNKATSVDADEEIRRLKNEIHEASTALGVKDKTIEEQALKVELVESRMQEASKKASMVKELEAKIENMRTKETELEGLVETQRKNLQALEADREDIKARLDRVKRASGTTGIATTDGVVVDNALSLATMRENEALRAEVESLQAAVRFLREENRRANVLDPYSVQRSAEMYSWLDVPLTQASAGAQRDRTQQTASESRDVFTHLLKLTRDSSICDLKSTMSQENSNRTGWRPTKTKLRYQVLQQRENFERWAEWRDDIVEQEREQDRLVNAKKERLARDRARRHAPKNSVFGGFPQGLGHGMMGRAWEILGMQQDNRKIADKPVEPSIAPSF</sequence>
<keyword evidence="3" id="KW-0493">Microtubule</keyword>
<name>A0A8H6AED0_PETAA</name>
<organism evidence="10 11">
    <name type="scientific">Petromyces alliaceus</name>
    <name type="common">Aspergillus alliaceus</name>
    <dbReference type="NCBI Taxonomy" id="209559"/>
    <lineage>
        <taxon>Eukaryota</taxon>
        <taxon>Fungi</taxon>
        <taxon>Dikarya</taxon>
        <taxon>Ascomycota</taxon>
        <taxon>Pezizomycotina</taxon>
        <taxon>Eurotiomycetes</taxon>
        <taxon>Eurotiomycetidae</taxon>
        <taxon>Eurotiales</taxon>
        <taxon>Aspergillaceae</taxon>
        <taxon>Aspergillus</taxon>
        <taxon>Aspergillus subgen. Circumdati</taxon>
    </lineage>
</organism>
<dbReference type="Gene3D" id="2.30.30.190">
    <property type="entry name" value="CAP Gly-rich-like domain"/>
    <property type="match status" value="1"/>
</dbReference>
<feature type="compositionally biased region" description="Polar residues" evidence="8">
    <location>
        <begin position="336"/>
        <end position="349"/>
    </location>
</feature>
<dbReference type="InterPro" id="IPR000938">
    <property type="entry name" value="CAP-Gly_domain"/>
</dbReference>
<feature type="compositionally biased region" description="Low complexity" evidence="8">
    <location>
        <begin position="350"/>
        <end position="366"/>
    </location>
</feature>
<evidence type="ECO:0000256" key="6">
    <source>
        <dbReference type="ARBA" id="ARBA00023212"/>
    </source>
</evidence>
<protein>
    <recommendedName>
        <fullName evidence="9">CAP-Gly domain-containing protein</fullName>
    </recommendedName>
</protein>
<reference evidence="10 11" key="1">
    <citation type="submission" date="2019-04" db="EMBL/GenBank/DDBJ databases">
        <title>Aspergillus burnettii sp. nov., novel species from soil in southeast Queensland.</title>
        <authorList>
            <person name="Gilchrist C.L.M."/>
            <person name="Pitt J.I."/>
            <person name="Lange L."/>
            <person name="Lacey H.J."/>
            <person name="Vuong D."/>
            <person name="Midgley D.J."/>
            <person name="Greenfield P."/>
            <person name="Bradbury M."/>
            <person name="Lacey E."/>
            <person name="Busk P.K."/>
            <person name="Pilgaard B."/>
            <person name="Chooi Y.H."/>
            <person name="Piggott A.M."/>
        </authorList>
    </citation>
    <scope>NUCLEOTIDE SEQUENCE [LARGE SCALE GENOMIC DNA]</scope>
    <source>
        <strain evidence="10 11">FRR 5400</strain>
    </source>
</reference>
<evidence type="ECO:0000256" key="5">
    <source>
        <dbReference type="ARBA" id="ARBA00023054"/>
    </source>
</evidence>
<comment type="similarity">
    <text evidence="2">Belongs to the dynactin 150 kDa subunit family.</text>
</comment>
<feature type="compositionally biased region" description="Polar residues" evidence="8">
    <location>
        <begin position="469"/>
        <end position="501"/>
    </location>
</feature>
<comment type="caution">
    <text evidence="10">The sequence shown here is derived from an EMBL/GenBank/DDBJ whole genome shotgun (WGS) entry which is preliminary data.</text>
</comment>
<dbReference type="SFLD" id="SFLDG01129">
    <property type="entry name" value="C1.5:_HAD__Beta-PGM__Phosphata"/>
    <property type="match status" value="1"/>
</dbReference>
<dbReference type="SFLD" id="SFLDS00003">
    <property type="entry name" value="Haloacid_Dehalogenase"/>
    <property type="match status" value="1"/>
</dbReference>
<dbReference type="InterPro" id="IPR006439">
    <property type="entry name" value="HAD-SF_hydro_IA"/>
</dbReference>
<evidence type="ECO:0000313" key="10">
    <source>
        <dbReference type="EMBL" id="KAF5866992.1"/>
    </source>
</evidence>
<feature type="compositionally biased region" description="Polar residues" evidence="8">
    <location>
        <begin position="284"/>
        <end position="300"/>
    </location>
</feature>
<evidence type="ECO:0000256" key="2">
    <source>
        <dbReference type="ARBA" id="ARBA00011010"/>
    </source>
</evidence>
<dbReference type="PROSITE" id="PS00845">
    <property type="entry name" value="CAP_GLY_1"/>
    <property type="match status" value="1"/>
</dbReference>
<dbReference type="Pfam" id="PF12455">
    <property type="entry name" value="Dynactin"/>
    <property type="match status" value="1"/>
</dbReference>
<evidence type="ECO:0000259" key="9">
    <source>
        <dbReference type="PROSITE" id="PS50245"/>
    </source>
</evidence>
<feature type="domain" description="CAP-Gly" evidence="9">
    <location>
        <begin position="221"/>
        <end position="263"/>
    </location>
</feature>
<dbReference type="GO" id="GO:0009166">
    <property type="term" value="P:nucleotide catabolic process"/>
    <property type="evidence" value="ECO:0007669"/>
    <property type="project" value="TreeGrafter"/>
</dbReference>
<keyword evidence="5 7" id="KW-0175">Coiled coil</keyword>
<dbReference type="InterPro" id="IPR036412">
    <property type="entry name" value="HAD-like_sf"/>
</dbReference>
<dbReference type="GO" id="GO:0006206">
    <property type="term" value="P:pyrimidine nucleobase metabolic process"/>
    <property type="evidence" value="ECO:0007669"/>
    <property type="project" value="TreeGrafter"/>
</dbReference>
<proteinExistence type="inferred from homology"/>
<dbReference type="FunFam" id="1.10.150.450:FF:000001">
    <property type="entry name" value="SDT1p Pyrimidine nucleotidase"/>
    <property type="match status" value="1"/>
</dbReference>
<feature type="compositionally biased region" description="Low complexity" evidence="8">
    <location>
        <begin position="322"/>
        <end position="335"/>
    </location>
</feature>
<evidence type="ECO:0000256" key="7">
    <source>
        <dbReference type="SAM" id="Coils"/>
    </source>
</evidence>
<keyword evidence="6" id="KW-0206">Cytoskeleton</keyword>
<dbReference type="PANTHER" id="PTHR47438">
    <property type="entry name" value="PHOSPHATE METABOLISM PROTEIN 8-RELATED"/>
    <property type="match status" value="1"/>
</dbReference>
<feature type="coiled-coil region" evidence="7">
    <location>
        <begin position="1352"/>
        <end position="1379"/>
    </location>
</feature>
<evidence type="ECO:0000256" key="3">
    <source>
        <dbReference type="ARBA" id="ARBA00022701"/>
    </source>
</evidence>
<evidence type="ECO:0000313" key="11">
    <source>
        <dbReference type="Proteomes" id="UP000541154"/>
    </source>
</evidence>
<dbReference type="EMBL" id="SPNV01000003">
    <property type="protein sequence ID" value="KAF5866992.1"/>
    <property type="molecule type" value="Genomic_DNA"/>
</dbReference>
<dbReference type="SUPFAM" id="SSF56784">
    <property type="entry name" value="HAD-like"/>
    <property type="match status" value="1"/>
</dbReference>
<keyword evidence="11" id="KW-1185">Reference proteome</keyword>